<dbReference type="NCBIfam" id="TIGR00147">
    <property type="entry name" value="YegS/Rv2252/BmrU family lipid kinase"/>
    <property type="match status" value="1"/>
</dbReference>
<keyword evidence="2" id="KW-0444">Lipid biosynthesis</keyword>
<dbReference type="GO" id="GO:0005886">
    <property type="term" value="C:plasma membrane"/>
    <property type="evidence" value="ECO:0007669"/>
    <property type="project" value="TreeGrafter"/>
</dbReference>
<evidence type="ECO:0000256" key="4">
    <source>
        <dbReference type="ARBA" id="ARBA00022723"/>
    </source>
</evidence>
<evidence type="ECO:0000313" key="13">
    <source>
        <dbReference type="EMBL" id="EMR01943.1"/>
    </source>
</evidence>
<proteinExistence type="predicted"/>
<dbReference type="Pfam" id="PF00781">
    <property type="entry name" value="DAGK_cat"/>
    <property type="match status" value="1"/>
</dbReference>
<dbReference type="PROSITE" id="PS50146">
    <property type="entry name" value="DAGK"/>
    <property type="match status" value="1"/>
</dbReference>
<evidence type="ECO:0000256" key="7">
    <source>
        <dbReference type="ARBA" id="ARBA00022840"/>
    </source>
</evidence>
<evidence type="ECO:0000256" key="5">
    <source>
        <dbReference type="ARBA" id="ARBA00022741"/>
    </source>
</evidence>
<dbReference type="Gene3D" id="3.40.50.10330">
    <property type="entry name" value="Probable inorganic polyphosphate/atp-NAD kinase, domain 1"/>
    <property type="match status" value="1"/>
</dbReference>
<comment type="caution">
    <text evidence="13">The sequence shown here is derived from an EMBL/GenBank/DDBJ whole genome shotgun (WGS) entry which is preliminary data.</text>
</comment>
<evidence type="ECO:0000259" key="12">
    <source>
        <dbReference type="PROSITE" id="PS50146"/>
    </source>
</evidence>
<protein>
    <submittedName>
        <fullName evidence="13">Diacylglycerol kinase</fullName>
        <ecNumber evidence="13">2.7.1.107</ecNumber>
    </submittedName>
</protein>
<evidence type="ECO:0000256" key="3">
    <source>
        <dbReference type="ARBA" id="ARBA00022679"/>
    </source>
</evidence>
<keyword evidence="5" id="KW-0547">Nucleotide-binding</keyword>
<name>M7MZT4_9BACT</name>
<dbReference type="InterPro" id="IPR017438">
    <property type="entry name" value="ATP-NAD_kinase_N"/>
</dbReference>
<evidence type="ECO:0000256" key="2">
    <source>
        <dbReference type="ARBA" id="ARBA00022516"/>
    </source>
</evidence>
<keyword evidence="14" id="KW-1185">Reference proteome</keyword>
<dbReference type="InterPro" id="IPR001206">
    <property type="entry name" value="Diacylglycerol_kinase_cat_dom"/>
</dbReference>
<sequence length="320" mass="34784">MVVQLPASLIKLTAPLLEADTKKHLVFIMNPISGTRKKERVPQLAEELLDKTQFTHTFALTERPLHATELARAAAEAGAYAVIAVGGDGTVNEVASGLMHSKTALGIIPFGSGNGLARHLGIPISTVEAIRLLNQPHTTLIDGALANGRPFFCTAGLGFDAHIGRLFASAGQRGFGSYVRLSLQEYFTYSPQRYSLEVDGRTFRRKCFVVSLANAGQYGNNAYISPEADIQDGKIDLCLLKPFPAVQALPMGMRLFQGSIHESPYMEIIRAVHIRIQSPKSECMHLDGEFLPFEGVLEVKAVPACLQVITPVADKRVIMC</sequence>
<dbReference type="Proteomes" id="UP000011910">
    <property type="component" value="Unassembled WGS sequence"/>
</dbReference>
<keyword evidence="3 13" id="KW-0808">Transferase</keyword>
<dbReference type="SUPFAM" id="SSF111331">
    <property type="entry name" value="NAD kinase/diacylglycerol kinase-like"/>
    <property type="match status" value="1"/>
</dbReference>
<dbReference type="PANTHER" id="PTHR12358">
    <property type="entry name" value="SPHINGOSINE KINASE"/>
    <property type="match status" value="1"/>
</dbReference>
<dbReference type="InterPro" id="IPR005218">
    <property type="entry name" value="Diacylglycerol/lipid_kinase"/>
</dbReference>
<dbReference type="PANTHER" id="PTHR12358:SF106">
    <property type="entry name" value="LIPID KINASE YEGS"/>
    <property type="match status" value="1"/>
</dbReference>
<dbReference type="GO" id="GO:0046872">
    <property type="term" value="F:metal ion binding"/>
    <property type="evidence" value="ECO:0007669"/>
    <property type="project" value="UniProtKB-KW"/>
</dbReference>
<dbReference type="GO" id="GO:0005524">
    <property type="term" value="F:ATP binding"/>
    <property type="evidence" value="ECO:0007669"/>
    <property type="project" value="UniProtKB-KW"/>
</dbReference>
<dbReference type="eggNOG" id="COG1597">
    <property type="taxonomic scope" value="Bacteria"/>
</dbReference>
<keyword evidence="7" id="KW-0067">ATP-binding</keyword>
<reference evidence="13 14" key="1">
    <citation type="journal article" date="2013" name="Genome Announc.">
        <title>Draft Genome Sequence of Cesiribacter andamanensis Strain AMV16T, Isolated from a Soil Sample from a Mud Volcano in the Andaman Islands, India.</title>
        <authorList>
            <person name="Shivaji S."/>
            <person name="Ara S."/>
            <person name="Begum Z."/>
            <person name="Srinivas T.N."/>
            <person name="Singh A."/>
            <person name="Kumar Pinnaka A."/>
        </authorList>
    </citation>
    <scope>NUCLEOTIDE SEQUENCE [LARGE SCALE GENOMIC DNA]</scope>
    <source>
        <strain evidence="13 14">AMV16</strain>
    </source>
</reference>
<evidence type="ECO:0000256" key="9">
    <source>
        <dbReference type="ARBA" id="ARBA00023098"/>
    </source>
</evidence>
<feature type="domain" description="DAGKc" evidence="12">
    <location>
        <begin position="20"/>
        <end position="150"/>
    </location>
</feature>
<organism evidence="13 14">
    <name type="scientific">Cesiribacter andamanensis AMV16</name>
    <dbReference type="NCBI Taxonomy" id="1279009"/>
    <lineage>
        <taxon>Bacteria</taxon>
        <taxon>Pseudomonadati</taxon>
        <taxon>Bacteroidota</taxon>
        <taxon>Cytophagia</taxon>
        <taxon>Cytophagales</taxon>
        <taxon>Cesiribacteraceae</taxon>
        <taxon>Cesiribacter</taxon>
    </lineage>
</organism>
<dbReference type="EMBL" id="AODQ01000081">
    <property type="protein sequence ID" value="EMR01943.1"/>
    <property type="molecule type" value="Genomic_DNA"/>
</dbReference>
<evidence type="ECO:0000313" key="14">
    <source>
        <dbReference type="Proteomes" id="UP000011910"/>
    </source>
</evidence>
<dbReference type="GO" id="GO:0008654">
    <property type="term" value="P:phospholipid biosynthetic process"/>
    <property type="evidence" value="ECO:0007669"/>
    <property type="project" value="UniProtKB-KW"/>
</dbReference>
<keyword evidence="11" id="KW-1208">Phospholipid metabolism</keyword>
<evidence type="ECO:0000256" key="1">
    <source>
        <dbReference type="ARBA" id="ARBA00001946"/>
    </source>
</evidence>
<dbReference type="Gene3D" id="2.60.200.40">
    <property type="match status" value="1"/>
</dbReference>
<evidence type="ECO:0000256" key="8">
    <source>
        <dbReference type="ARBA" id="ARBA00022842"/>
    </source>
</evidence>
<evidence type="ECO:0000256" key="6">
    <source>
        <dbReference type="ARBA" id="ARBA00022777"/>
    </source>
</evidence>
<keyword evidence="10" id="KW-0594">Phospholipid biosynthesis</keyword>
<comment type="cofactor">
    <cofactor evidence="1">
        <name>Mg(2+)</name>
        <dbReference type="ChEBI" id="CHEBI:18420"/>
    </cofactor>
</comment>
<dbReference type="Pfam" id="PF19279">
    <property type="entry name" value="YegS_C"/>
    <property type="match status" value="1"/>
</dbReference>
<keyword evidence="4" id="KW-0479">Metal-binding</keyword>
<dbReference type="EC" id="2.7.1.107" evidence="13"/>
<accession>M7MZT4</accession>
<dbReference type="GO" id="GO:0004143">
    <property type="term" value="F:ATP-dependent diacylglycerol kinase activity"/>
    <property type="evidence" value="ECO:0007669"/>
    <property type="project" value="UniProtKB-EC"/>
</dbReference>
<gene>
    <name evidence="13" type="primary">dagK_2</name>
    <name evidence="13" type="ORF">ADICEAN_02922</name>
</gene>
<evidence type="ECO:0000256" key="10">
    <source>
        <dbReference type="ARBA" id="ARBA00023209"/>
    </source>
</evidence>
<keyword evidence="9" id="KW-0443">Lipid metabolism</keyword>
<dbReference type="InterPro" id="IPR016064">
    <property type="entry name" value="NAD/diacylglycerol_kinase_sf"/>
</dbReference>
<dbReference type="SMART" id="SM00046">
    <property type="entry name" value="DAGKc"/>
    <property type="match status" value="1"/>
</dbReference>
<dbReference type="AlphaFoldDB" id="M7MZT4"/>
<keyword evidence="6 13" id="KW-0418">Kinase</keyword>
<keyword evidence="8" id="KW-0460">Magnesium</keyword>
<evidence type="ECO:0000256" key="11">
    <source>
        <dbReference type="ARBA" id="ARBA00023264"/>
    </source>
</evidence>
<dbReference type="STRING" id="1279009.ADICEAN_02922"/>
<dbReference type="InterPro" id="IPR050187">
    <property type="entry name" value="Lipid_Phosphate_FormReg"/>
</dbReference>
<dbReference type="InterPro" id="IPR045540">
    <property type="entry name" value="YegS/DAGK_C"/>
</dbReference>
<dbReference type="PATRIC" id="fig|1279009.4.peg.2962"/>